<keyword evidence="1" id="KW-0812">Transmembrane</keyword>
<keyword evidence="4" id="KW-1185">Reference proteome</keyword>
<dbReference type="InterPro" id="IPR010982">
    <property type="entry name" value="Lambda_DNA-bd_dom_sf"/>
</dbReference>
<reference evidence="3 4" key="1">
    <citation type="submission" date="2023-11" db="EMBL/GenBank/DDBJ databases">
        <title>Gilvimarinus fulvus sp. nov., isolated from the surface of Kelp.</title>
        <authorList>
            <person name="Sun Y.Y."/>
            <person name="Gong Y."/>
            <person name="Du Z.J."/>
        </authorList>
    </citation>
    <scope>NUCLEOTIDE SEQUENCE [LARGE SCALE GENOMIC DNA]</scope>
    <source>
        <strain evidence="3 4">SDUM040013</strain>
    </source>
</reference>
<feature type="transmembrane region" description="Helical" evidence="1">
    <location>
        <begin position="81"/>
        <end position="99"/>
    </location>
</feature>
<proteinExistence type="predicted"/>
<gene>
    <name evidence="3" type="ORF">SCD92_04520</name>
</gene>
<protein>
    <submittedName>
        <fullName evidence="3">Helix-turn-helix transcriptional regulator</fullName>
    </submittedName>
</protein>
<keyword evidence="1" id="KW-1133">Transmembrane helix</keyword>
<name>A0ABU4RUQ7_9GAMM</name>
<evidence type="ECO:0000313" key="3">
    <source>
        <dbReference type="EMBL" id="MDX6848611.1"/>
    </source>
</evidence>
<dbReference type="Gene3D" id="1.10.260.40">
    <property type="entry name" value="lambda repressor-like DNA-binding domains"/>
    <property type="match status" value="1"/>
</dbReference>
<feature type="transmembrane region" description="Helical" evidence="1">
    <location>
        <begin position="105"/>
        <end position="125"/>
    </location>
</feature>
<dbReference type="InterPro" id="IPR001387">
    <property type="entry name" value="Cro/C1-type_HTH"/>
</dbReference>
<comment type="caution">
    <text evidence="3">The sequence shown here is derived from an EMBL/GenBank/DDBJ whole genome shotgun (WGS) entry which is preliminary data.</text>
</comment>
<dbReference type="RefSeq" id="WP_302724670.1">
    <property type="nucleotide sequence ID" value="NZ_JAULRU010000823.1"/>
</dbReference>
<evidence type="ECO:0000313" key="4">
    <source>
        <dbReference type="Proteomes" id="UP001273505"/>
    </source>
</evidence>
<keyword evidence="1" id="KW-0472">Membrane</keyword>
<dbReference type="CDD" id="cd00093">
    <property type="entry name" value="HTH_XRE"/>
    <property type="match status" value="1"/>
</dbReference>
<dbReference type="Proteomes" id="UP001273505">
    <property type="component" value="Unassembled WGS sequence"/>
</dbReference>
<dbReference type="Pfam" id="PF01381">
    <property type="entry name" value="HTH_3"/>
    <property type="match status" value="1"/>
</dbReference>
<feature type="domain" description="HTH cro/C1-type" evidence="2">
    <location>
        <begin position="13"/>
        <end position="66"/>
    </location>
</feature>
<evidence type="ECO:0000259" key="2">
    <source>
        <dbReference type="PROSITE" id="PS50943"/>
    </source>
</evidence>
<sequence length="222" mass="23957">MQAKDMKVKSTVVKRMRAERMWSQEQLAEAAGLGLRTVQRLEAAGTGSQETVRALAAVFEVPAESLVWRAGGYQTYCHRQWGLVVLVILPMVLAIIMALRDAGAVIPGAVLIALGLVFTGVGIVFSSMTIAVNEQEIVWYFGPGLIRKRLPLSDIDACRAVKNPWWMGIGIHAYGTGWIYNVSGMLGVELALSSGASVRLGTDQPKFLVQAINDAKDAAASQ</sequence>
<organism evidence="3 4">
    <name type="scientific">Gilvimarinus gilvus</name>
    <dbReference type="NCBI Taxonomy" id="3058038"/>
    <lineage>
        <taxon>Bacteria</taxon>
        <taxon>Pseudomonadati</taxon>
        <taxon>Pseudomonadota</taxon>
        <taxon>Gammaproteobacteria</taxon>
        <taxon>Cellvibrionales</taxon>
        <taxon>Cellvibrionaceae</taxon>
        <taxon>Gilvimarinus</taxon>
    </lineage>
</organism>
<accession>A0ABU4RUQ7</accession>
<dbReference type="SMART" id="SM00530">
    <property type="entry name" value="HTH_XRE"/>
    <property type="match status" value="1"/>
</dbReference>
<dbReference type="SUPFAM" id="SSF47413">
    <property type="entry name" value="lambda repressor-like DNA-binding domains"/>
    <property type="match status" value="1"/>
</dbReference>
<dbReference type="EMBL" id="JAXAFO010000005">
    <property type="protein sequence ID" value="MDX6848611.1"/>
    <property type="molecule type" value="Genomic_DNA"/>
</dbReference>
<evidence type="ECO:0000256" key="1">
    <source>
        <dbReference type="SAM" id="Phobius"/>
    </source>
</evidence>
<dbReference type="PROSITE" id="PS50943">
    <property type="entry name" value="HTH_CROC1"/>
    <property type="match status" value="1"/>
</dbReference>